<dbReference type="PANTHER" id="PTHR11640:SF158">
    <property type="entry name" value="V-SET AND IMMUNOGLOBULIN DOMAIN-CONTAINING PROTEIN 10-LIKE 2"/>
    <property type="match status" value="1"/>
</dbReference>
<comment type="caution">
    <text evidence="9">The sequence shown here is derived from an EMBL/GenBank/DDBJ whole genome shotgun (WGS) entry which is preliminary data.</text>
</comment>
<keyword evidence="3" id="KW-1015">Disulfide bond</keyword>
<dbReference type="PROSITE" id="PS50835">
    <property type="entry name" value="IG_LIKE"/>
    <property type="match status" value="5"/>
</dbReference>
<keyword evidence="5" id="KW-0393">Immunoglobulin domain</keyword>
<protein>
    <submittedName>
        <fullName evidence="9">Titin</fullName>
    </submittedName>
</protein>
<sequence>MNISGNCVVVVLVPVIFGIAFCSYASKTVLVNIGEAVSLHCLLITSDIFVVQWNHEGKRILLHDRNHAAEYSKDGYTSKFVPGSNSYQLKIFVDGAEDLGRYGCLQFTQSGKVPRVAWTLKKREKHYSTSESNSTTVMVGNSVILDCSSSTDIPLTVHWEHNGMPIRQNNFSRLIEDYEPLRLQIHDVSQEDAGNYSCFSYFTNSRNFTTSWRLLVEDKELGDFTIMAPLGKSVDLTCTLEKSKGSPVAVIWEHSSRQILHHDASSKEVAKAKYKSTITDDDSIIRLNISIVGHADDGKYTCVSFFRNGRGTRNSWILQVEGKRKIGKKKLLLVDGSTELECYSDHSKNVTAIKWIRNDEIINKTMITGSNDGSRSNDDPPTLYIIMNATLEEAGNYFCFSYYENYTSQETAWTVQIQGNTQLTLSTNASNENETISAECCVDFGMTPMSYKIDWLLDGMRFSFNGHAKNFQKENTEKTFCNLLEFRVTRTLHGKSLDCWIQNELNRTSSIALKVFYPPSILKIQHYAPDHIPLLPILSNEEFYITCTVDAHPDPVVTLEQKSTKGSWEEISSSPVLTSKNNTVAEWKFSLSKSGKTSYRCIASNGNGSAAISQEIVTNCFPSCLFDGIQGVVLLVTVTVVGMIIILMVIFKIAAQLKGMGSRYTVSAGTESALQQTETESMACSTTYENCSGVNSFHQKQAETENMGCSTTYENYSGVNSFHQKHRQVAVPAKGSDELVGDENYSLVTINETSLRNGDKKVLDKSPADVCATSQEQTTRVTKHPKKVSQNPNKRVNRRPTPKRKPKQRMNQRTLAQKLNQTSGGHHQRKDVLYATVNKEKPVPCETVQYATVQKHKCATPEAKFTSSDRDQNAPADLTTAETMYGKVRKKKIWRTDQ</sequence>
<evidence type="ECO:0000256" key="7">
    <source>
        <dbReference type="SAM" id="Phobius"/>
    </source>
</evidence>
<dbReference type="PANTHER" id="PTHR11640">
    <property type="entry name" value="NEPHRIN"/>
    <property type="match status" value="1"/>
</dbReference>
<dbReference type="AlphaFoldDB" id="A0A9Q1CKH9"/>
<dbReference type="GO" id="GO:0005911">
    <property type="term" value="C:cell-cell junction"/>
    <property type="evidence" value="ECO:0007669"/>
    <property type="project" value="TreeGrafter"/>
</dbReference>
<keyword evidence="7" id="KW-1133">Transmembrane helix</keyword>
<evidence type="ECO:0000256" key="3">
    <source>
        <dbReference type="ARBA" id="ARBA00023157"/>
    </source>
</evidence>
<dbReference type="InterPro" id="IPR007110">
    <property type="entry name" value="Ig-like_dom"/>
</dbReference>
<feature type="domain" description="Ig-like" evidence="8">
    <location>
        <begin position="335"/>
        <end position="416"/>
    </location>
</feature>
<evidence type="ECO:0000259" key="8">
    <source>
        <dbReference type="PROSITE" id="PS50835"/>
    </source>
</evidence>
<keyword evidence="4" id="KW-0325">Glycoprotein</keyword>
<feature type="domain" description="Ig-like" evidence="8">
    <location>
        <begin position="14"/>
        <end position="104"/>
    </location>
</feature>
<organism evidence="9 10">
    <name type="scientific">Holothuria leucospilota</name>
    <name type="common">Black long sea cucumber</name>
    <name type="synonym">Mertensiothuria leucospilota</name>
    <dbReference type="NCBI Taxonomy" id="206669"/>
    <lineage>
        <taxon>Eukaryota</taxon>
        <taxon>Metazoa</taxon>
        <taxon>Echinodermata</taxon>
        <taxon>Eleutherozoa</taxon>
        <taxon>Echinozoa</taxon>
        <taxon>Holothuroidea</taxon>
        <taxon>Aspidochirotacea</taxon>
        <taxon>Aspidochirotida</taxon>
        <taxon>Holothuriidae</taxon>
        <taxon>Holothuria</taxon>
    </lineage>
</organism>
<feature type="domain" description="Ig-like" evidence="8">
    <location>
        <begin position="231"/>
        <end position="302"/>
    </location>
</feature>
<dbReference type="Pfam" id="PF13927">
    <property type="entry name" value="Ig_3"/>
    <property type="match status" value="1"/>
</dbReference>
<dbReference type="GO" id="GO:0098609">
    <property type="term" value="P:cell-cell adhesion"/>
    <property type="evidence" value="ECO:0007669"/>
    <property type="project" value="TreeGrafter"/>
</dbReference>
<dbReference type="InterPro" id="IPR003599">
    <property type="entry name" value="Ig_sub"/>
</dbReference>
<evidence type="ECO:0000256" key="4">
    <source>
        <dbReference type="ARBA" id="ARBA00023180"/>
    </source>
</evidence>
<dbReference type="InterPro" id="IPR013783">
    <property type="entry name" value="Ig-like_fold"/>
</dbReference>
<dbReference type="EMBL" id="JAIZAY010000002">
    <property type="protein sequence ID" value="KAJ8046976.1"/>
    <property type="molecule type" value="Genomic_DNA"/>
</dbReference>
<accession>A0A9Q1CKH9</accession>
<feature type="compositionally biased region" description="Basic residues" evidence="6">
    <location>
        <begin position="795"/>
        <end position="810"/>
    </location>
</feature>
<evidence type="ECO:0000256" key="6">
    <source>
        <dbReference type="SAM" id="MobiDB-lite"/>
    </source>
</evidence>
<gene>
    <name evidence="9" type="ORF">HOLleu_05837</name>
</gene>
<comment type="subcellular location">
    <subcellularLocation>
        <location evidence="1">Membrane</location>
        <topology evidence="1">Single-pass type I membrane protein</topology>
    </subcellularLocation>
</comment>
<dbReference type="InterPro" id="IPR003598">
    <property type="entry name" value="Ig_sub2"/>
</dbReference>
<name>A0A9Q1CKH9_HOLLE</name>
<reference evidence="9" key="1">
    <citation type="submission" date="2021-10" db="EMBL/GenBank/DDBJ databases">
        <title>Tropical sea cucumber genome reveals ecological adaptation and Cuvierian tubules defense mechanism.</title>
        <authorList>
            <person name="Chen T."/>
        </authorList>
    </citation>
    <scope>NUCLEOTIDE SEQUENCE</scope>
    <source>
        <strain evidence="9">Nanhai2018</strain>
        <tissue evidence="9">Muscle</tissue>
    </source>
</reference>
<dbReference type="SMART" id="SM00408">
    <property type="entry name" value="IGc2"/>
    <property type="match status" value="3"/>
</dbReference>
<dbReference type="Pfam" id="PF00047">
    <property type="entry name" value="ig"/>
    <property type="match status" value="1"/>
</dbReference>
<dbReference type="SUPFAM" id="SSF48726">
    <property type="entry name" value="Immunoglobulin"/>
    <property type="match status" value="5"/>
</dbReference>
<evidence type="ECO:0000313" key="9">
    <source>
        <dbReference type="EMBL" id="KAJ8046976.1"/>
    </source>
</evidence>
<dbReference type="InterPro" id="IPR013151">
    <property type="entry name" value="Immunoglobulin_dom"/>
</dbReference>
<feature type="compositionally biased region" description="Polar residues" evidence="6">
    <location>
        <begin position="811"/>
        <end position="825"/>
    </location>
</feature>
<dbReference type="GO" id="GO:0005886">
    <property type="term" value="C:plasma membrane"/>
    <property type="evidence" value="ECO:0007669"/>
    <property type="project" value="TreeGrafter"/>
</dbReference>
<evidence type="ECO:0000313" key="10">
    <source>
        <dbReference type="Proteomes" id="UP001152320"/>
    </source>
</evidence>
<dbReference type="InterPro" id="IPR036179">
    <property type="entry name" value="Ig-like_dom_sf"/>
</dbReference>
<keyword evidence="2 7" id="KW-0472">Membrane</keyword>
<evidence type="ECO:0000256" key="5">
    <source>
        <dbReference type="ARBA" id="ARBA00023319"/>
    </source>
</evidence>
<feature type="domain" description="Ig-like" evidence="8">
    <location>
        <begin position="114"/>
        <end position="209"/>
    </location>
</feature>
<feature type="transmembrane region" description="Helical" evidence="7">
    <location>
        <begin position="632"/>
        <end position="654"/>
    </location>
</feature>
<dbReference type="SMART" id="SM00409">
    <property type="entry name" value="IG"/>
    <property type="match status" value="4"/>
</dbReference>
<feature type="domain" description="Ig-like" evidence="8">
    <location>
        <begin position="519"/>
        <end position="618"/>
    </location>
</feature>
<evidence type="ECO:0000256" key="2">
    <source>
        <dbReference type="ARBA" id="ARBA00023136"/>
    </source>
</evidence>
<dbReference type="Proteomes" id="UP001152320">
    <property type="component" value="Chromosome 2"/>
</dbReference>
<evidence type="ECO:0000256" key="1">
    <source>
        <dbReference type="ARBA" id="ARBA00004479"/>
    </source>
</evidence>
<dbReference type="InterPro" id="IPR051275">
    <property type="entry name" value="Cell_adhesion_signaling"/>
</dbReference>
<dbReference type="Gene3D" id="2.60.40.10">
    <property type="entry name" value="Immunoglobulins"/>
    <property type="match status" value="6"/>
</dbReference>
<proteinExistence type="predicted"/>
<keyword evidence="7" id="KW-0812">Transmembrane</keyword>
<feature type="region of interest" description="Disordered" evidence="6">
    <location>
        <begin position="759"/>
        <end position="829"/>
    </location>
</feature>
<dbReference type="CDD" id="cd00096">
    <property type="entry name" value="Ig"/>
    <property type="match status" value="1"/>
</dbReference>
<dbReference type="GO" id="GO:0050839">
    <property type="term" value="F:cell adhesion molecule binding"/>
    <property type="evidence" value="ECO:0007669"/>
    <property type="project" value="TreeGrafter"/>
</dbReference>
<keyword evidence="10" id="KW-1185">Reference proteome</keyword>